<evidence type="ECO:0000313" key="3">
    <source>
        <dbReference type="Proteomes" id="UP001217089"/>
    </source>
</evidence>
<gene>
    <name evidence="2" type="ORF">KUTeg_000292</name>
</gene>
<sequence>MESKMMVTSGEHLSTNVYTTLLEKNMKTGSDNTEIEAGNHGNKVEFISASDNDSEADVCSHGNKVTNMNASNVWETEFGSQGNTITNISSSGTINCKTFNKSVDEDSYEQNCDGENIKILDENCFYTSQNGEDMSYPTRSRTNTSDDDNMKDQNNQKDKVKGNMNPIEDEKYEGMVEKSRIQSESCRPEIECVTMCDSEVKTGDLAENERKKSADTEQVAFGKSDQTFSDDINTSANDNVAMGYSVNNSDQAISDKCHYQC</sequence>
<feature type="region of interest" description="Disordered" evidence="1">
    <location>
        <begin position="129"/>
        <end position="165"/>
    </location>
</feature>
<accession>A0ABQ9G076</accession>
<feature type="compositionally biased region" description="Polar residues" evidence="1">
    <location>
        <begin position="129"/>
        <end position="143"/>
    </location>
</feature>
<feature type="compositionally biased region" description="Basic and acidic residues" evidence="1">
    <location>
        <begin position="148"/>
        <end position="161"/>
    </location>
</feature>
<comment type="caution">
    <text evidence="2">The sequence shown here is derived from an EMBL/GenBank/DDBJ whole genome shotgun (WGS) entry which is preliminary data.</text>
</comment>
<proteinExistence type="predicted"/>
<organism evidence="2 3">
    <name type="scientific">Tegillarca granosa</name>
    <name type="common">Malaysian cockle</name>
    <name type="synonym">Anadara granosa</name>
    <dbReference type="NCBI Taxonomy" id="220873"/>
    <lineage>
        <taxon>Eukaryota</taxon>
        <taxon>Metazoa</taxon>
        <taxon>Spiralia</taxon>
        <taxon>Lophotrochozoa</taxon>
        <taxon>Mollusca</taxon>
        <taxon>Bivalvia</taxon>
        <taxon>Autobranchia</taxon>
        <taxon>Pteriomorphia</taxon>
        <taxon>Arcoida</taxon>
        <taxon>Arcoidea</taxon>
        <taxon>Arcidae</taxon>
        <taxon>Tegillarca</taxon>
    </lineage>
</organism>
<keyword evidence="3" id="KW-1185">Reference proteome</keyword>
<reference evidence="2 3" key="1">
    <citation type="submission" date="2022-12" db="EMBL/GenBank/DDBJ databases">
        <title>Chromosome-level genome of Tegillarca granosa.</title>
        <authorList>
            <person name="Kim J."/>
        </authorList>
    </citation>
    <scope>NUCLEOTIDE SEQUENCE [LARGE SCALE GENOMIC DNA]</scope>
    <source>
        <strain evidence="2">Teg-2019</strain>
        <tissue evidence="2">Adductor muscle</tissue>
    </source>
</reference>
<feature type="region of interest" description="Disordered" evidence="1">
    <location>
        <begin position="206"/>
        <end position="232"/>
    </location>
</feature>
<evidence type="ECO:0000313" key="2">
    <source>
        <dbReference type="EMBL" id="KAJ8321821.1"/>
    </source>
</evidence>
<name>A0ABQ9G076_TEGGR</name>
<dbReference type="EMBL" id="JARBDR010000018">
    <property type="protein sequence ID" value="KAJ8321821.1"/>
    <property type="molecule type" value="Genomic_DNA"/>
</dbReference>
<protein>
    <submittedName>
        <fullName evidence="2">Uncharacterized protein</fullName>
    </submittedName>
</protein>
<evidence type="ECO:0000256" key="1">
    <source>
        <dbReference type="SAM" id="MobiDB-lite"/>
    </source>
</evidence>
<dbReference type="Proteomes" id="UP001217089">
    <property type="component" value="Unassembled WGS sequence"/>
</dbReference>
<feature type="compositionally biased region" description="Basic and acidic residues" evidence="1">
    <location>
        <begin position="206"/>
        <end position="215"/>
    </location>
</feature>